<evidence type="ECO:0000313" key="8">
    <source>
        <dbReference type="Proteomes" id="UP000232638"/>
    </source>
</evidence>
<comment type="similarity">
    <text evidence="1 6">Belongs to the bacterial solute-binding protein 1 family.</text>
</comment>
<dbReference type="InterPro" id="IPR006060">
    <property type="entry name" value="Maltose/Cyclodextrin-bd"/>
</dbReference>
<dbReference type="GO" id="GO:0055052">
    <property type="term" value="C:ATP-binding cassette (ABC) transporter complex, substrate-binding subunit-containing"/>
    <property type="evidence" value="ECO:0007669"/>
    <property type="project" value="TreeGrafter"/>
</dbReference>
<comment type="function">
    <text evidence="6">Part of the ABC transporter complex MalEFGK involved in maltose/maltodextrin import. Binds maltose and higher maltodextrins.</text>
</comment>
<dbReference type="GO" id="GO:0042597">
    <property type="term" value="C:periplasmic space"/>
    <property type="evidence" value="ECO:0007669"/>
    <property type="project" value="UniProtKB-SubCell"/>
</dbReference>
<dbReference type="Pfam" id="PF01547">
    <property type="entry name" value="SBP_bac_1"/>
    <property type="match status" value="1"/>
</dbReference>
<dbReference type="GO" id="GO:0015768">
    <property type="term" value="P:maltose transport"/>
    <property type="evidence" value="ECO:0007669"/>
    <property type="project" value="TreeGrafter"/>
</dbReference>
<evidence type="ECO:0000256" key="1">
    <source>
        <dbReference type="ARBA" id="ARBA00008520"/>
    </source>
</evidence>
<dbReference type="GO" id="GO:0015144">
    <property type="term" value="F:carbohydrate transmembrane transporter activity"/>
    <property type="evidence" value="ECO:0007669"/>
    <property type="project" value="InterPro"/>
</dbReference>
<dbReference type="SUPFAM" id="SSF53850">
    <property type="entry name" value="Periplasmic binding protein-like II"/>
    <property type="match status" value="1"/>
</dbReference>
<dbReference type="PROSITE" id="PS01037">
    <property type="entry name" value="SBP_BACTERIAL_1"/>
    <property type="match status" value="1"/>
</dbReference>
<dbReference type="RefSeq" id="WP_100917372.1">
    <property type="nucleotide sequence ID" value="NZ_CP020370.1"/>
</dbReference>
<proteinExistence type="inferred from homology"/>
<dbReference type="InterPro" id="IPR006061">
    <property type="entry name" value="SBP_1_CS"/>
</dbReference>
<sequence>MNRLVTLAVATATLALSSAAPALEKDKLTLWINGDKGYNGLAEVAKRFTADTGVPVEVSHPDNVEQRFQQVASNAQGPDIMFWPHDRFGEWAKGGLIAPLNPSAQMRAKIDDFAWDAVSIDGKVYGYPIAAEAVSLIYNKDLLPDGPPKTFEEMAALDTRLQKDNKHAILWAYETPYFTYPLLAAGGGYAFKKRADGSFDVKDTGINNAGSKQGVAFVANLIEQGHLPRGLDYGVAEAKFNKGEAAMTINGPWSWDNLSKSGIKYGLAKLPTLGGKPARAFVGVLGGAINNASPNKDLATLFLEEYLLTPEGLKAMNDDKPLGAVTLKSFQAQLAADERIKVTYENAKNGEPMPSVPEMIKYWSNLEGALKNVAAGRQPVDAALDDAATRVVK</sequence>
<dbReference type="PRINTS" id="PR00181">
    <property type="entry name" value="MALTOSEBP"/>
</dbReference>
<evidence type="ECO:0000256" key="2">
    <source>
        <dbReference type="ARBA" id="ARBA00022448"/>
    </source>
</evidence>
<dbReference type="GO" id="GO:1901982">
    <property type="term" value="F:maltose binding"/>
    <property type="evidence" value="ECO:0007669"/>
    <property type="project" value="TreeGrafter"/>
</dbReference>
<reference evidence="7 8" key="1">
    <citation type="submission" date="2017-03" db="EMBL/GenBank/DDBJ databases">
        <title>Complete genome sequence of Candidatus 'Thiodictyon syntrophicum' sp. nov. strain Cad16T, a photolithoautotroph purple sulfur bacterium isolated from an alpine meromictic lake.</title>
        <authorList>
            <person name="Luedin S.M."/>
            <person name="Pothier J.F."/>
            <person name="Danza F."/>
            <person name="Storelli N."/>
            <person name="Wittwer M."/>
            <person name="Tonolla M."/>
        </authorList>
    </citation>
    <scope>NUCLEOTIDE SEQUENCE [LARGE SCALE GENOMIC DNA]</scope>
    <source>
        <strain evidence="7 8">Cad16T</strain>
    </source>
</reference>
<gene>
    <name evidence="7" type="ORF">THSYN_00300</name>
</gene>
<protein>
    <recommendedName>
        <fullName evidence="5 6">Maltodextrin-binding protein</fullName>
    </recommendedName>
</protein>
<dbReference type="InterPro" id="IPR006059">
    <property type="entry name" value="SBP"/>
</dbReference>
<keyword evidence="6" id="KW-0574">Periplasm</keyword>
<evidence type="ECO:0000256" key="4">
    <source>
        <dbReference type="ARBA" id="ARBA00022729"/>
    </source>
</evidence>
<keyword evidence="4 6" id="KW-0732">Signal</keyword>
<dbReference type="EMBL" id="CP020370">
    <property type="protein sequence ID" value="AUB79553.1"/>
    <property type="molecule type" value="Genomic_DNA"/>
</dbReference>
<feature type="signal peptide" evidence="6">
    <location>
        <begin position="1"/>
        <end position="22"/>
    </location>
</feature>
<dbReference type="PANTHER" id="PTHR30061:SF50">
    <property type="entry name" value="MALTOSE_MALTODEXTRIN-BINDING PERIPLASMIC PROTEIN"/>
    <property type="match status" value="1"/>
</dbReference>
<dbReference type="Proteomes" id="UP000232638">
    <property type="component" value="Chromosome"/>
</dbReference>
<organism evidence="7 8">
    <name type="scientific">Candidatus Thiodictyon syntrophicum</name>
    <dbReference type="NCBI Taxonomy" id="1166950"/>
    <lineage>
        <taxon>Bacteria</taxon>
        <taxon>Pseudomonadati</taxon>
        <taxon>Pseudomonadota</taxon>
        <taxon>Gammaproteobacteria</taxon>
        <taxon>Chromatiales</taxon>
        <taxon>Chromatiaceae</taxon>
        <taxon>Thiodictyon</taxon>
    </lineage>
</organism>
<name>A0A2K8U1U8_9GAMM</name>
<dbReference type="NCBIfam" id="NF007011">
    <property type="entry name" value="PRK09474.1"/>
    <property type="match status" value="1"/>
</dbReference>
<keyword evidence="3 6" id="KW-0762">Sugar transport</keyword>
<accession>A0A2K8U1U8</accession>
<feature type="chain" id="PRO_5014490291" description="Maltodextrin-binding protein" evidence="6">
    <location>
        <begin position="23"/>
        <end position="393"/>
    </location>
</feature>
<dbReference type="GO" id="GO:0042956">
    <property type="term" value="P:maltodextrin transmembrane transport"/>
    <property type="evidence" value="ECO:0007669"/>
    <property type="project" value="TreeGrafter"/>
</dbReference>
<evidence type="ECO:0000256" key="6">
    <source>
        <dbReference type="RuleBase" id="RU365005"/>
    </source>
</evidence>
<dbReference type="KEGG" id="tsy:THSYN_00300"/>
<evidence type="ECO:0000313" key="7">
    <source>
        <dbReference type="EMBL" id="AUB79553.1"/>
    </source>
</evidence>
<evidence type="ECO:0000256" key="5">
    <source>
        <dbReference type="ARBA" id="ARBA00030303"/>
    </source>
</evidence>
<dbReference type="OrthoDB" id="9766758at2"/>
<evidence type="ECO:0000256" key="3">
    <source>
        <dbReference type="ARBA" id="ARBA00022597"/>
    </source>
</evidence>
<keyword evidence="2 6" id="KW-0813">Transport</keyword>
<comment type="subcellular location">
    <subcellularLocation>
        <location evidence="6">Periplasm</location>
    </subcellularLocation>
</comment>
<keyword evidence="8" id="KW-1185">Reference proteome</keyword>
<dbReference type="AlphaFoldDB" id="A0A2K8U1U8"/>
<dbReference type="Gene3D" id="3.40.190.10">
    <property type="entry name" value="Periplasmic binding protein-like II"/>
    <property type="match status" value="2"/>
</dbReference>
<dbReference type="PANTHER" id="PTHR30061">
    <property type="entry name" value="MALTOSE-BINDING PERIPLASMIC PROTEIN"/>
    <property type="match status" value="1"/>
</dbReference>